<feature type="domain" description="Peptidase M16 C-terminal" evidence="11">
    <location>
        <begin position="212"/>
        <end position="393"/>
    </location>
</feature>
<dbReference type="PANTHER" id="PTHR43690:SF34">
    <property type="entry name" value="ZINC PROTEASE PQQL-LIKE"/>
    <property type="match status" value="1"/>
</dbReference>
<evidence type="ECO:0000256" key="1">
    <source>
        <dbReference type="ARBA" id="ARBA00001947"/>
    </source>
</evidence>
<keyword evidence="5" id="KW-0378">Hydrolase</keyword>
<accession>A0A1E7WGW7</accession>
<dbReference type="RefSeq" id="WP_070249612.1">
    <property type="nucleotide sequence ID" value="NZ_LROM01000094.1"/>
</dbReference>
<dbReference type="GO" id="GO:0004222">
    <property type="term" value="F:metalloendopeptidase activity"/>
    <property type="evidence" value="ECO:0007669"/>
    <property type="project" value="InterPro"/>
</dbReference>
<evidence type="ECO:0000259" key="10">
    <source>
        <dbReference type="Pfam" id="PF00675"/>
    </source>
</evidence>
<feature type="domain" description="Peptidase M16 N-terminal" evidence="10">
    <location>
        <begin position="52"/>
        <end position="170"/>
    </location>
</feature>
<dbReference type="SUPFAM" id="SSF63411">
    <property type="entry name" value="LuxS/MPP-like metallohydrolase"/>
    <property type="match status" value="4"/>
</dbReference>
<dbReference type="InterPro" id="IPR011765">
    <property type="entry name" value="Pept_M16_N"/>
</dbReference>
<sequence>MTKHLRLSALLAGLLLAMTALAVAAPVLTDRLPLDPSVKIGKLDNGLTYYIQKNAKPAQRVELRLVVNAGSVQEDDDQRGMAHLLEHMAFNGSTHFKKHELIAYLRSIGVRFGADLNATTGFDMTMYMLPIPTDKPENLEQGMTVLEDWAHGLTLTDQDIDDERQIVLEEKRLRSGYARRSLAAVLPKLANSSRYQDRLPIGTEDSILHARADAVRRFYADWYRPDLMAVIMVGDLDPAEAEQMVKRHFSGLTMPDKPRPHVAYPVPPLGAPEALVFLDQEAPANNVQLIYSTYTRTPGQTVGDLRDALVRRLFSQLMAMRLGRLTQTARPAFVGGVSGETALPFGVNHYSYSASAMVGKAGVHASIDTLVRENARVRQFGFSADNLDAAKRTMLGSYDSAVKTRTTRNSAAIPGELIRHFRTGGPLPGVEKEAEYAHELLPTITIEEINAYAQSVIPATAPKLVLYTANTNSVTDGQPAPTSADLLARADAASKLPVVRLVEKALPTDLMSSKPAPGSITAQFDDKATGVTTLTLSNGVKVLLKPTDFSKNMVQMLAVRPGGRTAYNDADKPAVRFASDVQKAMGVAAYSPSDLQTVLAGKGLAYSATMGLYADQLSGGSRSGDLEAVLQMNYLTITQPRRDEKLFRSYVVRGAEAVRNRSAAPEARFAEARARTVYGNHPLLELPPTPEDFEKIDLDRSFDLLRARQSSVKGMTFIFVGDFEIEAIKPLLATYVATLPVGDVPLTYRDPGIRQVPGVVRREVKAGLEQKSTVIVDFGGDTTYSYADSWSLGLLNEVLNIRINDELREQQKLIYSGGSSVRYDKIPRGQYGATIVLPTTPDKVPKVEAALWGEIEKLQADGPQAGDLDKVKQARLQTYRRALRENGYWMNYLRLNVLEGLDPHEILNIDQRINAVTADDIKAAARRYLDRKNYVEMVLMPEDGAVAAVAKPQ</sequence>
<feature type="signal peptide" evidence="9">
    <location>
        <begin position="1"/>
        <end position="22"/>
    </location>
</feature>
<evidence type="ECO:0000256" key="7">
    <source>
        <dbReference type="ARBA" id="ARBA00023049"/>
    </source>
</evidence>
<comment type="caution">
    <text evidence="12">The sequence shown here is derived from an EMBL/GenBank/DDBJ whole genome shotgun (WGS) entry which is preliminary data.</text>
</comment>
<dbReference type="Pfam" id="PF05193">
    <property type="entry name" value="Peptidase_M16_C"/>
    <property type="match status" value="2"/>
</dbReference>
<evidence type="ECO:0000313" key="12">
    <source>
        <dbReference type="EMBL" id="OEZ97798.1"/>
    </source>
</evidence>
<proteinExistence type="inferred from homology"/>
<comment type="cofactor">
    <cofactor evidence="1">
        <name>Zn(2+)</name>
        <dbReference type="ChEBI" id="CHEBI:29105"/>
    </cofactor>
</comment>
<comment type="similarity">
    <text evidence="2 8">Belongs to the peptidase M16 family.</text>
</comment>
<dbReference type="Gene3D" id="3.30.830.10">
    <property type="entry name" value="Metalloenzyme, LuxS/M16 peptidase-like"/>
    <property type="match status" value="4"/>
</dbReference>
<dbReference type="InterPro" id="IPR050626">
    <property type="entry name" value="Peptidase_M16"/>
</dbReference>
<keyword evidence="3" id="KW-0645">Protease</keyword>
<dbReference type="PATRIC" id="fig|762836.4.peg.3524"/>
<keyword evidence="13" id="KW-1185">Reference proteome</keyword>
<dbReference type="Pfam" id="PF00675">
    <property type="entry name" value="Peptidase_M16"/>
    <property type="match status" value="1"/>
</dbReference>
<evidence type="ECO:0000256" key="3">
    <source>
        <dbReference type="ARBA" id="ARBA00022670"/>
    </source>
</evidence>
<evidence type="ECO:0000256" key="9">
    <source>
        <dbReference type="SAM" id="SignalP"/>
    </source>
</evidence>
<keyword evidence="6" id="KW-0862">Zinc</keyword>
<dbReference type="AlphaFoldDB" id="A0A1E7WGW7"/>
<dbReference type="GO" id="GO:0046872">
    <property type="term" value="F:metal ion binding"/>
    <property type="evidence" value="ECO:0007669"/>
    <property type="project" value="UniProtKB-KW"/>
</dbReference>
<dbReference type="InterPro" id="IPR001431">
    <property type="entry name" value="Pept_M16_Zn_BS"/>
</dbReference>
<keyword evidence="4" id="KW-0479">Metal-binding</keyword>
<reference evidence="13" key="1">
    <citation type="journal article" date="2016" name="Front. Microbiol.">
        <title>Molecular Keys to the Janthinobacterium and Duganella spp. Interaction with the Plant Pathogen Fusarium graminearum.</title>
        <authorList>
            <person name="Haack F.S."/>
            <person name="Poehlein A."/>
            <person name="Kroger C."/>
            <person name="Voigt C.A."/>
            <person name="Piepenbring M."/>
            <person name="Bode H.B."/>
            <person name="Daniel R."/>
            <person name="Schafer W."/>
            <person name="Streit W.R."/>
        </authorList>
    </citation>
    <scope>NUCLEOTIDE SEQUENCE [LARGE SCALE GENOMIC DNA]</scope>
    <source>
        <strain evidence="13">T54</strain>
    </source>
</reference>
<feature type="chain" id="PRO_5009206993" evidence="9">
    <location>
        <begin position="23"/>
        <end position="953"/>
    </location>
</feature>
<dbReference type="PANTHER" id="PTHR43690">
    <property type="entry name" value="NARDILYSIN"/>
    <property type="match status" value="1"/>
</dbReference>
<dbReference type="EMBL" id="LROM01000094">
    <property type="protein sequence ID" value="OEZ97798.1"/>
    <property type="molecule type" value="Genomic_DNA"/>
</dbReference>
<dbReference type="PROSITE" id="PS00143">
    <property type="entry name" value="INSULINASE"/>
    <property type="match status" value="1"/>
</dbReference>
<evidence type="ECO:0000256" key="5">
    <source>
        <dbReference type="ARBA" id="ARBA00022801"/>
    </source>
</evidence>
<keyword evidence="9" id="KW-0732">Signal</keyword>
<gene>
    <name evidence="12" type="ORF">DUPY_34240</name>
</gene>
<feature type="domain" description="Peptidase M16 C-terminal" evidence="11">
    <location>
        <begin position="715"/>
        <end position="874"/>
    </location>
</feature>
<evidence type="ECO:0000256" key="2">
    <source>
        <dbReference type="ARBA" id="ARBA00007261"/>
    </source>
</evidence>
<dbReference type="Proteomes" id="UP000175989">
    <property type="component" value="Unassembled WGS sequence"/>
</dbReference>
<evidence type="ECO:0000313" key="13">
    <source>
        <dbReference type="Proteomes" id="UP000175989"/>
    </source>
</evidence>
<name>A0A1E7WGW7_9BURK</name>
<dbReference type="GO" id="GO:0006508">
    <property type="term" value="P:proteolysis"/>
    <property type="evidence" value="ECO:0007669"/>
    <property type="project" value="UniProtKB-KW"/>
</dbReference>
<protein>
    <submittedName>
        <fullName evidence="12">Peptidase M16 inactive domain protein</fullName>
    </submittedName>
</protein>
<evidence type="ECO:0000259" key="11">
    <source>
        <dbReference type="Pfam" id="PF05193"/>
    </source>
</evidence>
<keyword evidence="7" id="KW-0482">Metalloprotease</keyword>
<dbReference type="InterPro" id="IPR007863">
    <property type="entry name" value="Peptidase_M16_C"/>
</dbReference>
<dbReference type="OrthoDB" id="9811314at2"/>
<evidence type="ECO:0000256" key="8">
    <source>
        <dbReference type="RuleBase" id="RU004447"/>
    </source>
</evidence>
<evidence type="ECO:0000256" key="4">
    <source>
        <dbReference type="ARBA" id="ARBA00022723"/>
    </source>
</evidence>
<dbReference type="InterPro" id="IPR011249">
    <property type="entry name" value="Metalloenz_LuxS/M16"/>
</dbReference>
<organism evidence="12 13">
    <name type="scientific">Duganella phyllosphaerae</name>
    <dbReference type="NCBI Taxonomy" id="762836"/>
    <lineage>
        <taxon>Bacteria</taxon>
        <taxon>Pseudomonadati</taxon>
        <taxon>Pseudomonadota</taxon>
        <taxon>Betaproteobacteria</taxon>
        <taxon>Burkholderiales</taxon>
        <taxon>Oxalobacteraceae</taxon>
        <taxon>Telluria group</taxon>
        <taxon>Duganella</taxon>
    </lineage>
</organism>
<evidence type="ECO:0000256" key="6">
    <source>
        <dbReference type="ARBA" id="ARBA00022833"/>
    </source>
</evidence>